<feature type="compositionally biased region" description="Pro residues" evidence="1">
    <location>
        <begin position="66"/>
        <end position="91"/>
    </location>
</feature>
<proteinExistence type="predicted"/>
<dbReference type="SUPFAM" id="SSF101447">
    <property type="entry name" value="Formin homology 2 domain (FH2 domain)"/>
    <property type="match status" value="1"/>
</dbReference>
<feature type="compositionally biased region" description="Polar residues" evidence="1">
    <location>
        <begin position="1"/>
        <end position="11"/>
    </location>
</feature>
<sequence length="289" mass="32491">MTDASSPQLKQTPTLSTPSPPSSPLKFADTTFITTFITTTTPLTSPHSQNVYQDDPLQKDNQFPPSSFPPYFFPSPPPPPTRHPPPPPQPLRKPSLDTQRPHLSEAGLIIDNLLDPTLTNQNVLTLLQILINYYAKTFLKPQDPINRKITEATTKFLDDHNKTRLEYVARERQYAALLASMDARRTSWPEMADTLSYETLLDLSNVEKFFRLKESLSKIAAIEKLIQARYKALLGVNGIQATQIGKMVAELMRVRAGLGYDICLAAELGVKVRRIVIRDLMLGNHCRIL</sequence>
<gene>
    <name evidence="2" type="ORF">B9Z19DRAFT_1121297</name>
</gene>
<name>A0A2T7A2Z0_TUBBO</name>
<keyword evidence="3" id="KW-1185">Reference proteome</keyword>
<comment type="caution">
    <text evidence="2">The sequence shown here is derived from an EMBL/GenBank/DDBJ whole genome shotgun (WGS) entry which is preliminary data.</text>
</comment>
<dbReference type="AlphaFoldDB" id="A0A2T7A2Z0"/>
<dbReference type="EMBL" id="NESQ01000034">
    <property type="protein sequence ID" value="PUU82080.1"/>
    <property type="molecule type" value="Genomic_DNA"/>
</dbReference>
<reference evidence="2 3" key="1">
    <citation type="submission" date="2017-04" db="EMBL/GenBank/DDBJ databases">
        <title>Draft genome sequence of Tuber borchii Vittad., a whitish edible truffle.</title>
        <authorList>
            <consortium name="DOE Joint Genome Institute"/>
            <person name="Murat C."/>
            <person name="Kuo A."/>
            <person name="Barry K.W."/>
            <person name="Clum A."/>
            <person name="Dockter R.B."/>
            <person name="Fauchery L."/>
            <person name="Iotti M."/>
            <person name="Kohler A."/>
            <person name="Labutti K."/>
            <person name="Lindquist E.A."/>
            <person name="Lipzen A."/>
            <person name="Ohm R.A."/>
            <person name="Wang M."/>
            <person name="Grigoriev I.V."/>
            <person name="Zambonelli A."/>
            <person name="Martin F.M."/>
        </authorList>
    </citation>
    <scope>NUCLEOTIDE SEQUENCE [LARGE SCALE GENOMIC DNA]</scope>
    <source>
        <strain evidence="2 3">Tbo3840</strain>
    </source>
</reference>
<evidence type="ECO:0000256" key="1">
    <source>
        <dbReference type="SAM" id="MobiDB-lite"/>
    </source>
</evidence>
<evidence type="ECO:0000313" key="3">
    <source>
        <dbReference type="Proteomes" id="UP000244722"/>
    </source>
</evidence>
<protein>
    <submittedName>
        <fullName evidence="2">Uncharacterized protein</fullName>
    </submittedName>
</protein>
<feature type="compositionally biased region" description="Polar residues" evidence="1">
    <location>
        <begin position="42"/>
        <end position="52"/>
    </location>
</feature>
<organism evidence="2 3">
    <name type="scientific">Tuber borchii</name>
    <name type="common">White truffle</name>
    <dbReference type="NCBI Taxonomy" id="42251"/>
    <lineage>
        <taxon>Eukaryota</taxon>
        <taxon>Fungi</taxon>
        <taxon>Dikarya</taxon>
        <taxon>Ascomycota</taxon>
        <taxon>Pezizomycotina</taxon>
        <taxon>Pezizomycetes</taxon>
        <taxon>Pezizales</taxon>
        <taxon>Tuberaceae</taxon>
        <taxon>Tuber</taxon>
    </lineage>
</organism>
<evidence type="ECO:0000313" key="2">
    <source>
        <dbReference type="EMBL" id="PUU82080.1"/>
    </source>
</evidence>
<dbReference type="Proteomes" id="UP000244722">
    <property type="component" value="Unassembled WGS sequence"/>
</dbReference>
<feature type="region of interest" description="Disordered" evidence="1">
    <location>
        <begin position="1"/>
        <end position="27"/>
    </location>
</feature>
<feature type="region of interest" description="Disordered" evidence="1">
    <location>
        <begin position="39"/>
        <end position="98"/>
    </location>
</feature>
<dbReference type="OrthoDB" id="5383833at2759"/>
<accession>A0A2T7A2Z0</accession>